<dbReference type="NCBIfam" id="TIGR03359">
    <property type="entry name" value="VI_chp_6"/>
    <property type="match status" value="1"/>
</dbReference>
<name>A0ABY4APT1_9BURK</name>
<keyword evidence="2" id="KW-1185">Reference proteome</keyword>
<evidence type="ECO:0000313" key="1">
    <source>
        <dbReference type="EMBL" id="UOD50074.1"/>
    </source>
</evidence>
<dbReference type="Pfam" id="PF05947">
    <property type="entry name" value="T6SS_TssF"/>
    <property type="match status" value="1"/>
</dbReference>
<protein>
    <submittedName>
        <fullName evidence="1">Type VI secretion system baseplate subunit TssF</fullName>
    </submittedName>
</protein>
<dbReference type="RefSeq" id="WP_243478471.1">
    <property type="nucleotide sequence ID" value="NZ_CP063982.1"/>
</dbReference>
<dbReference type="Proteomes" id="UP000831607">
    <property type="component" value="Chromosome"/>
</dbReference>
<evidence type="ECO:0000313" key="2">
    <source>
        <dbReference type="Proteomes" id="UP000831607"/>
    </source>
</evidence>
<gene>
    <name evidence="1" type="primary">tssF</name>
    <name evidence="1" type="ORF">DHf2319_11630</name>
</gene>
<accession>A0ABY4APT1</accession>
<dbReference type="InterPro" id="IPR010272">
    <property type="entry name" value="T6SS_TssF"/>
</dbReference>
<dbReference type="EMBL" id="CP063982">
    <property type="protein sequence ID" value="UOD50074.1"/>
    <property type="molecule type" value="Genomic_DNA"/>
</dbReference>
<reference evidence="1 2" key="1">
    <citation type="submission" date="2020-11" db="EMBL/GenBank/DDBJ databases">
        <title>Algicoccus daihaiensis sp.nov., isolated from Daihai Lake in Inner Mongolia.</title>
        <authorList>
            <person name="Kai J."/>
        </authorList>
    </citation>
    <scope>NUCLEOTIDE SEQUENCE [LARGE SCALE GENOMIC DNA]</scope>
    <source>
        <strain evidence="2">f23</strain>
    </source>
</reference>
<organism evidence="1 2">
    <name type="scientific">Orrella daihaiensis</name>
    <dbReference type="NCBI Taxonomy" id="2782176"/>
    <lineage>
        <taxon>Bacteria</taxon>
        <taxon>Pseudomonadati</taxon>
        <taxon>Pseudomonadota</taxon>
        <taxon>Betaproteobacteria</taxon>
        <taxon>Burkholderiales</taxon>
        <taxon>Alcaligenaceae</taxon>
        <taxon>Orrella</taxon>
    </lineage>
</organism>
<sequence length="576" mass="64765">MATDYKAFYSDELRRLRHYSQEFARDNPAIAPMLGTPAVDPDIERLLEGVAFLNGHTRQKLQDEFPEIAQELTSILMPQILRPVPAATMMVFEPKASLKEAALIPAGTELAARPVDGVSCRFATTVDLQIDQVSLRSVQWRVTDSGERFLRLEVSAVQGTQGIQVPDRLRFFLGDNPEVAANLLMFLQYYGERIELVDRQAGRIRLNQGLAFPGFDEALVPQPDNGMPGFGLIRELLFFPEKFLYVEFCGLSDVAQKLSGPDFALEVTIRKSAHALPELAASSFMINVVPAVNLFSQSAEPVNVTHEIPDYLVLPDGLARQHHQIYSIDSVIGLRQGDINHRPYIPFSWMQFDASKRERTYRASIKPAMSGDWVETYLSLAYEPDEVPRPETLSIELTCTNRWLPERLKLGDVCEPTNTSPERCSFRNITSVKGAVDAPIGEDLLWSCISHTALNFMSLGNTDTARSLLRLYNSFRTNDHTIRLANDRQIEGILSVVTQPETRVYRGAVIRGQVVSVMCDQSNWPSVGAMYLWGCVLARFFATYASINVYTRFEMKDRNTGVEFKWPAMLGTKPLI</sequence>
<proteinExistence type="predicted"/>
<dbReference type="PANTHER" id="PTHR35370:SF1">
    <property type="entry name" value="TYPE VI SECRETION SYSTEM COMPONENT TSSF1"/>
    <property type="match status" value="1"/>
</dbReference>
<dbReference type="PIRSF" id="PIRSF028304">
    <property type="entry name" value="UCP028304"/>
    <property type="match status" value="1"/>
</dbReference>
<dbReference type="PANTHER" id="PTHR35370">
    <property type="entry name" value="CYTOPLASMIC PROTEIN-RELATED-RELATED"/>
    <property type="match status" value="1"/>
</dbReference>